<evidence type="ECO:0000313" key="3">
    <source>
        <dbReference type="Proteomes" id="UP001596989"/>
    </source>
</evidence>
<dbReference type="CDD" id="cd00616">
    <property type="entry name" value="AHBA_syn"/>
    <property type="match status" value="1"/>
</dbReference>
<reference evidence="3" key="1">
    <citation type="journal article" date="2019" name="Int. J. Syst. Evol. Microbiol.">
        <title>The Global Catalogue of Microorganisms (GCM) 10K type strain sequencing project: providing services to taxonomists for standard genome sequencing and annotation.</title>
        <authorList>
            <consortium name="The Broad Institute Genomics Platform"/>
            <consortium name="The Broad Institute Genome Sequencing Center for Infectious Disease"/>
            <person name="Wu L."/>
            <person name="Ma J."/>
        </authorList>
    </citation>
    <scope>NUCLEOTIDE SEQUENCE [LARGE SCALE GENOMIC DNA]</scope>
    <source>
        <strain evidence="3">CCUG 59129</strain>
    </source>
</reference>
<dbReference type="InterPro" id="IPR015422">
    <property type="entry name" value="PyrdxlP-dep_Trfase_small"/>
</dbReference>
<protein>
    <submittedName>
        <fullName evidence="2">DegT/DnrJ/EryC1/StrS family aminotransferase</fullName>
    </submittedName>
</protein>
<keyword evidence="2" id="KW-0032">Aminotransferase</keyword>
<proteinExistence type="inferred from homology"/>
<dbReference type="GO" id="GO:0008483">
    <property type="term" value="F:transaminase activity"/>
    <property type="evidence" value="ECO:0007669"/>
    <property type="project" value="UniProtKB-KW"/>
</dbReference>
<accession>A0ABW3HLN7</accession>
<dbReference type="PANTHER" id="PTHR30244">
    <property type="entry name" value="TRANSAMINASE"/>
    <property type="match status" value="1"/>
</dbReference>
<dbReference type="PANTHER" id="PTHR30244:SF34">
    <property type="entry name" value="DTDP-4-AMINO-4,6-DIDEOXYGALACTOSE TRANSAMINASE"/>
    <property type="match status" value="1"/>
</dbReference>
<dbReference type="InterPro" id="IPR015421">
    <property type="entry name" value="PyrdxlP-dep_Trfase_major"/>
</dbReference>
<dbReference type="InterPro" id="IPR015424">
    <property type="entry name" value="PyrdxlP-dep_Trfase"/>
</dbReference>
<keyword evidence="1" id="KW-0663">Pyridoxal phosphate</keyword>
<name>A0ABW3HLN7_9BACL</name>
<keyword evidence="2" id="KW-0808">Transferase</keyword>
<dbReference type="SUPFAM" id="SSF53383">
    <property type="entry name" value="PLP-dependent transferases"/>
    <property type="match status" value="1"/>
</dbReference>
<dbReference type="Gene3D" id="3.40.640.10">
    <property type="entry name" value="Type I PLP-dependent aspartate aminotransferase-like (Major domain)"/>
    <property type="match status" value="1"/>
</dbReference>
<comment type="caution">
    <text evidence="2">The sequence shown here is derived from an EMBL/GenBank/DDBJ whole genome shotgun (WGS) entry which is preliminary data.</text>
</comment>
<dbReference type="PIRSF" id="PIRSF000390">
    <property type="entry name" value="PLP_StrS"/>
    <property type="match status" value="1"/>
</dbReference>
<gene>
    <name evidence="2" type="ORF">ACFQ2I_03255</name>
</gene>
<organism evidence="2 3">
    <name type="scientific">Paenibacillus chungangensis</name>
    <dbReference type="NCBI Taxonomy" id="696535"/>
    <lineage>
        <taxon>Bacteria</taxon>
        <taxon>Bacillati</taxon>
        <taxon>Bacillota</taxon>
        <taxon>Bacilli</taxon>
        <taxon>Bacillales</taxon>
        <taxon>Paenibacillaceae</taxon>
        <taxon>Paenibacillus</taxon>
    </lineage>
</organism>
<dbReference type="Pfam" id="PF01041">
    <property type="entry name" value="DegT_DnrJ_EryC1"/>
    <property type="match status" value="1"/>
</dbReference>
<evidence type="ECO:0000313" key="2">
    <source>
        <dbReference type="EMBL" id="MFD0958395.1"/>
    </source>
</evidence>
<dbReference type="Proteomes" id="UP001596989">
    <property type="component" value="Unassembled WGS sequence"/>
</dbReference>
<evidence type="ECO:0000256" key="1">
    <source>
        <dbReference type="RuleBase" id="RU004508"/>
    </source>
</evidence>
<dbReference type="Gene3D" id="3.90.1150.10">
    <property type="entry name" value="Aspartate Aminotransferase, domain 1"/>
    <property type="match status" value="1"/>
</dbReference>
<dbReference type="InterPro" id="IPR000653">
    <property type="entry name" value="DegT/StrS_aminotransferase"/>
</dbReference>
<comment type="similarity">
    <text evidence="1">Belongs to the DegT/DnrJ/EryC1 family.</text>
</comment>
<keyword evidence="3" id="KW-1185">Reference proteome</keyword>
<dbReference type="EMBL" id="JBHTJZ010000005">
    <property type="protein sequence ID" value="MFD0958395.1"/>
    <property type="molecule type" value="Genomic_DNA"/>
</dbReference>
<dbReference type="RefSeq" id="WP_377562162.1">
    <property type="nucleotide sequence ID" value="NZ_JBHTJZ010000005.1"/>
</dbReference>
<sequence>MRKIALHGGTPVMSSPVNANYPGALVMGAEEAESLVKIATARSPFRYYGIDMQHQVRRFEEDFAAYMDVRYALGVTSCTAALHVAMKALEIGYGDKVAVPAMTFLATAGAVVASNAVPVFVDVDDSIGMDPADLDRKLGADPEIRAVIIVHLLGYPCDLEGLIAVAKKHGVPVVEDVAQSCGSSYRGRRCGTFGDIGVYSFQMNKIITSGEGGALVTNDPRLFARAVRFHDQGIIRDKEYYGVSSPEEEDAFIGLNYRMSEFTGAVLVEQLAKLDDLIKNMREVHDILVHRISQQLPDLQLRRLFDADGAAGCSFAIQLSNETKAQAMIEGLNAENITAYLLYEGKPLFKRDIFQHRRSAEKHGFPYHYPFQQPLDYSDESCLKAIELSPRTVFMPIVPTLTKEDAEAMAKGIVSVYRTLLK</sequence>